<accession>A0A552LI76</accession>
<gene>
    <name evidence="1" type="ORF">EWV88_18250</name>
</gene>
<name>A0A552LI76_9CHRO</name>
<evidence type="ECO:0000313" key="1">
    <source>
        <dbReference type="EMBL" id="TRV19914.1"/>
    </source>
</evidence>
<sequence length="62" mass="6781">MTEPTLTELHQKIDTGVRIAIAEAIERHRLLGESISIFKDGQIVTLTAAQIPPKSDLGSKLK</sequence>
<organism evidence="1 2">
    <name type="scientific">Microcystis wesenbergii Mw_MB_S_20031200_S109D</name>
    <dbReference type="NCBI Taxonomy" id="2486241"/>
    <lineage>
        <taxon>Bacteria</taxon>
        <taxon>Bacillati</taxon>
        <taxon>Cyanobacteriota</taxon>
        <taxon>Cyanophyceae</taxon>
        <taxon>Oscillatoriophycideae</taxon>
        <taxon>Chroococcales</taxon>
        <taxon>Microcystaceae</taxon>
        <taxon>Microcystis</taxon>
    </lineage>
</organism>
<comment type="caution">
    <text evidence="1">The sequence shown here is derived from an EMBL/GenBank/DDBJ whole genome shotgun (WGS) entry which is preliminary data.</text>
</comment>
<proteinExistence type="predicted"/>
<reference evidence="1 2" key="1">
    <citation type="submission" date="2019-01" db="EMBL/GenBank/DDBJ databases">
        <title>Coherence of Microcystis species and biogeography revealed through population genomics.</title>
        <authorList>
            <person name="Perez-Carrascal O.M."/>
            <person name="Terrat Y."/>
            <person name="Giani A."/>
            <person name="Fortin N."/>
            <person name="Tromas N."/>
            <person name="Shapiro B.J."/>
        </authorList>
    </citation>
    <scope>NUCLEOTIDE SEQUENCE [LARGE SCALE GENOMIC DNA]</scope>
    <source>
        <strain evidence="1">Mw_MB_S_20031200_S109D</strain>
    </source>
</reference>
<dbReference type="AlphaFoldDB" id="A0A552LI76"/>
<protein>
    <submittedName>
        <fullName evidence="1">Uncharacterized protein</fullName>
    </submittedName>
</protein>
<dbReference type="EMBL" id="SFAP01000219">
    <property type="protein sequence ID" value="TRV19914.1"/>
    <property type="molecule type" value="Genomic_DNA"/>
</dbReference>
<dbReference type="Proteomes" id="UP000318616">
    <property type="component" value="Unassembled WGS sequence"/>
</dbReference>
<evidence type="ECO:0000313" key="2">
    <source>
        <dbReference type="Proteomes" id="UP000318616"/>
    </source>
</evidence>